<dbReference type="InterPro" id="IPR024078">
    <property type="entry name" value="LmbE-like_dom_sf"/>
</dbReference>
<dbReference type="RefSeq" id="WP_122912265.1">
    <property type="nucleotide sequence ID" value="NZ_RHHT01000005.1"/>
</dbReference>
<gene>
    <name evidence="1" type="ORF">EDM58_04340</name>
</gene>
<dbReference type="InterPro" id="IPR003737">
    <property type="entry name" value="GlcNAc_PI_deacetylase-related"/>
</dbReference>
<evidence type="ECO:0000313" key="2">
    <source>
        <dbReference type="Proteomes" id="UP000281915"/>
    </source>
</evidence>
<dbReference type="Pfam" id="PF02585">
    <property type="entry name" value="PIG-L"/>
    <property type="match status" value="1"/>
</dbReference>
<sequence>MKKERSILFLFAHPDDETFTSGIAISKYAAETQTQLYLISATKGQAGKAGDPPLCKPSELAEYREQELLRAAHVLGLSQVETWDYQDKHLSDVPMSELVAKIHEAIERYRPDVVVTFAPHGISGHPDHLAISAATTQAVETLPTGSSVRKLYYATRASGTAPAGGKPVFTDPYEAITTVIQGPAYAKQVAAALAEHKTQHLSVERVFPGAISGDTTHVPPQNYYILAWCDLPGYAADAQDKEGDFFAGFPLDQ</sequence>
<dbReference type="Gene3D" id="3.40.50.10320">
    <property type="entry name" value="LmbE-like"/>
    <property type="match status" value="1"/>
</dbReference>
<dbReference type="EMBL" id="RHHT01000005">
    <property type="protein sequence ID" value="RNB84911.1"/>
    <property type="molecule type" value="Genomic_DNA"/>
</dbReference>
<dbReference type="PANTHER" id="PTHR12993">
    <property type="entry name" value="N-ACETYLGLUCOSAMINYL-PHOSPHATIDYLINOSITOL DE-N-ACETYLASE-RELATED"/>
    <property type="match status" value="1"/>
</dbReference>
<proteinExistence type="predicted"/>
<comment type="caution">
    <text evidence="1">The sequence shown here is derived from an EMBL/GenBank/DDBJ whole genome shotgun (WGS) entry which is preliminary data.</text>
</comment>
<organism evidence="1 2">
    <name type="scientific">Brevibacillus panacihumi</name>
    <dbReference type="NCBI Taxonomy" id="497735"/>
    <lineage>
        <taxon>Bacteria</taxon>
        <taxon>Bacillati</taxon>
        <taxon>Bacillota</taxon>
        <taxon>Bacilli</taxon>
        <taxon>Bacillales</taxon>
        <taxon>Paenibacillaceae</taxon>
        <taxon>Brevibacillus</taxon>
    </lineage>
</organism>
<dbReference type="GO" id="GO:0016811">
    <property type="term" value="F:hydrolase activity, acting on carbon-nitrogen (but not peptide) bonds, in linear amides"/>
    <property type="evidence" value="ECO:0007669"/>
    <property type="project" value="TreeGrafter"/>
</dbReference>
<dbReference type="SUPFAM" id="SSF102588">
    <property type="entry name" value="LmbE-like"/>
    <property type="match status" value="1"/>
</dbReference>
<dbReference type="Proteomes" id="UP000281915">
    <property type="component" value="Unassembled WGS sequence"/>
</dbReference>
<dbReference type="AlphaFoldDB" id="A0A3M8DBA9"/>
<reference evidence="1 2" key="1">
    <citation type="submission" date="2018-10" db="EMBL/GenBank/DDBJ databases">
        <title>Phylogenomics of Brevibacillus.</title>
        <authorList>
            <person name="Dunlap C."/>
        </authorList>
    </citation>
    <scope>NUCLEOTIDE SEQUENCE [LARGE SCALE GENOMIC DNA]</scope>
    <source>
        <strain evidence="1 2">JCM 15085</strain>
    </source>
</reference>
<name>A0A3M8DBA9_9BACL</name>
<protein>
    <submittedName>
        <fullName evidence="1">PIG-L family deacetylase</fullName>
    </submittedName>
</protein>
<dbReference type="PANTHER" id="PTHR12993:SF11">
    <property type="entry name" value="N-ACETYLGLUCOSAMINYL-PHOSPHATIDYLINOSITOL DE-N-ACETYLASE"/>
    <property type="match status" value="1"/>
</dbReference>
<accession>A0A3M8DBA9</accession>
<evidence type="ECO:0000313" key="1">
    <source>
        <dbReference type="EMBL" id="RNB84911.1"/>
    </source>
</evidence>